<feature type="transmembrane region" description="Helical" evidence="1">
    <location>
        <begin position="185"/>
        <end position="205"/>
    </location>
</feature>
<protein>
    <submittedName>
        <fullName evidence="2">Udp-glucose pyrophosphorylase</fullName>
    </submittedName>
</protein>
<accession>T0L857</accession>
<feature type="transmembrane region" description="Helical" evidence="1">
    <location>
        <begin position="120"/>
        <end position="142"/>
    </location>
</feature>
<dbReference type="OrthoDB" id="292213at2759"/>
<keyword evidence="1" id="KW-0472">Membrane</keyword>
<organism evidence="2 3">
    <name type="scientific">Vairimorpha apis BRL 01</name>
    <dbReference type="NCBI Taxonomy" id="1037528"/>
    <lineage>
        <taxon>Eukaryota</taxon>
        <taxon>Fungi</taxon>
        <taxon>Fungi incertae sedis</taxon>
        <taxon>Microsporidia</taxon>
        <taxon>Nosematidae</taxon>
        <taxon>Vairimorpha</taxon>
    </lineage>
</organism>
<evidence type="ECO:0000313" key="2">
    <source>
        <dbReference type="EMBL" id="EQB60658.1"/>
    </source>
</evidence>
<dbReference type="VEuPathDB" id="MicrosporidiaDB:NAPIS_ORF01781"/>
<sequence length="214" mass="25273">MKDLEAIFSVLFTISPIIGFLPQIYTRNIIFPEILSLFTIMSNMLKLFHFSNRSLFCIIPIQGVFVIFLHSYLIFFNKSSYSLFEEKLMKKFKMSSKKIYCAYIGLMFIFIHLFGKIYKSYEFCGVLSLCFEVSVNIIQLILEKYNENLNINEQKKNTLQKQLYLVWVIGDLCRILFMLSIITPWIYIVASFIQLIIDVYLLFFIEKNNTISIV</sequence>
<feature type="transmembrane region" description="Helical" evidence="1">
    <location>
        <begin position="55"/>
        <end position="76"/>
    </location>
</feature>
<feature type="transmembrane region" description="Helical" evidence="1">
    <location>
        <begin position="6"/>
        <end position="22"/>
    </location>
</feature>
<reference evidence="2 3" key="1">
    <citation type="journal article" date="2013" name="BMC Genomics">
        <title>Genome sequencing and comparative genomics of honey bee microsporidia, Nosema apis reveal novel insights into host-parasite interactions.</title>
        <authorList>
            <person name="Chen Yp."/>
            <person name="Pettis J.S."/>
            <person name="Zhao Y."/>
            <person name="Liu X."/>
            <person name="Tallon L.J."/>
            <person name="Sadzewicz L.D."/>
            <person name="Li R."/>
            <person name="Zheng H."/>
            <person name="Huang S."/>
            <person name="Zhang X."/>
            <person name="Hamilton M.C."/>
            <person name="Pernal S.F."/>
            <person name="Melathopoulos A.P."/>
            <person name="Yan X."/>
            <person name="Evans J.D."/>
        </authorList>
    </citation>
    <scope>NUCLEOTIDE SEQUENCE [LARGE SCALE GENOMIC DNA]</scope>
    <source>
        <strain evidence="2 3">BRL 01</strain>
    </source>
</reference>
<keyword evidence="3" id="KW-1185">Reference proteome</keyword>
<feature type="transmembrane region" description="Helical" evidence="1">
    <location>
        <begin position="97"/>
        <end position="114"/>
    </location>
</feature>
<keyword evidence="1" id="KW-1133">Transmembrane helix</keyword>
<dbReference type="EMBL" id="KE647263">
    <property type="protein sequence ID" value="EQB60658.1"/>
    <property type="molecule type" value="Genomic_DNA"/>
</dbReference>
<evidence type="ECO:0000313" key="3">
    <source>
        <dbReference type="Proteomes" id="UP000053780"/>
    </source>
</evidence>
<gene>
    <name evidence="2" type="ORF">NAPIS_ORF01781</name>
</gene>
<dbReference type="Proteomes" id="UP000053780">
    <property type="component" value="Unassembled WGS sequence"/>
</dbReference>
<name>T0L857_9MICR</name>
<dbReference type="AlphaFoldDB" id="T0L857"/>
<keyword evidence="1" id="KW-0812">Transmembrane</keyword>
<proteinExistence type="predicted"/>
<feature type="transmembrane region" description="Helical" evidence="1">
    <location>
        <begin position="163"/>
        <end position="179"/>
    </location>
</feature>
<dbReference type="HOGENOM" id="CLU_109007_0_0_1"/>
<evidence type="ECO:0000256" key="1">
    <source>
        <dbReference type="SAM" id="Phobius"/>
    </source>
</evidence>